<reference evidence="2 3" key="1">
    <citation type="journal article" date="2014" name="PLoS ONE">
        <title>Genome Information of Methylobacterium oryzae, a Plant-Probiotic Methylotroph in the Phyllosphere.</title>
        <authorList>
            <person name="Kwak M.J."/>
            <person name="Jeong H."/>
            <person name="Madhaiyan M."/>
            <person name="Lee Y."/>
            <person name="Sa T.M."/>
            <person name="Oh T.K."/>
            <person name="Kim J.F."/>
        </authorList>
    </citation>
    <scope>NUCLEOTIDE SEQUENCE [LARGE SCALE GENOMIC DNA]</scope>
    <source>
        <strain evidence="2 3">CBMB20</strain>
    </source>
</reference>
<dbReference type="Proteomes" id="UP000029492">
    <property type="component" value="Chromosome"/>
</dbReference>
<evidence type="ECO:0000313" key="2">
    <source>
        <dbReference type="EMBL" id="AIQ88976.1"/>
    </source>
</evidence>
<accession>A0A089NM61</accession>
<gene>
    <name evidence="2" type="ORF">MOC_1221</name>
</gene>
<dbReference type="AlphaFoldDB" id="A0A089NM61"/>
<dbReference type="HOGENOM" id="CLU_3081718_0_0_5"/>
<sequence length="52" mass="5925">MIAEQNVNIKTVRPQATRPHHRMLRRRERGPEPPRPPRGPGGPSSRRCTTMG</sequence>
<name>A0A089NM61_9HYPH</name>
<feature type="compositionally biased region" description="Low complexity" evidence="1">
    <location>
        <begin position="43"/>
        <end position="52"/>
    </location>
</feature>
<protein>
    <submittedName>
        <fullName evidence="2">Protein of unassigned function</fullName>
    </submittedName>
</protein>
<dbReference type="EMBL" id="CP003811">
    <property type="protein sequence ID" value="AIQ88976.1"/>
    <property type="molecule type" value="Genomic_DNA"/>
</dbReference>
<evidence type="ECO:0000313" key="3">
    <source>
        <dbReference type="Proteomes" id="UP000029492"/>
    </source>
</evidence>
<keyword evidence="3" id="KW-1185">Reference proteome</keyword>
<proteinExistence type="predicted"/>
<feature type="region of interest" description="Disordered" evidence="1">
    <location>
        <begin position="1"/>
        <end position="52"/>
    </location>
</feature>
<evidence type="ECO:0000256" key="1">
    <source>
        <dbReference type="SAM" id="MobiDB-lite"/>
    </source>
</evidence>
<dbReference type="KEGG" id="mor:MOC_1221"/>
<organism evidence="2 3">
    <name type="scientific">Methylobacterium oryzae CBMB20</name>
    <dbReference type="NCBI Taxonomy" id="693986"/>
    <lineage>
        <taxon>Bacteria</taxon>
        <taxon>Pseudomonadati</taxon>
        <taxon>Pseudomonadota</taxon>
        <taxon>Alphaproteobacteria</taxon>
        <taxon>Hyphomicrobiales</taxon>
        <taxon>Methylobacteriaceae</taxon>
        <taxon>Methylobacterium</taxon>
    </lineage>
</organism>
<dbReference type="STRING" id="693986.MOC_1221"/>
<feature type="compositionally biased region" description="Basic residues" evidence="1">
    <location>
        <begin position="18"/>
        <end position="28"/>
    </location>
</feature>